<keyword evidence="4" id="KW-0597">Phosphoprotein</keyword>
<dbReference type="InterPro" id="IPR042240">
    <property type="entry name" value="CHASE_sf"/>
</dbReference>
<evidence type="ECO:0000256" key="1">
    <source>
        <dbReference type="ARBA" id="ARBA00000085"/>
    </source>
</evidence>
<evidence type="ECO:0000256" key="6">
    <source>
        <dbReference type="ARBA" id="ARBA00022692"/>
    </source>
</evidence>
<evidence type="ECO:0000259" key="13">
    <source>
        <dbReference type="PROSITE" id="PS50839"/>
    </source>
</evidence>
<evidence type="ECO:0000256" key="9">
    <source>
        <dbReference type="ARBA" id="ARBA00022840"/>
    </source>
</evidence>
<evidence type="ECO:0000256" key="12">
    <source>
        <dbReference type="SAM" id="Phobius"/>
    </source>
</evidence>
<evidence type="ECO:0000313" key="15">
    <source>
        <dbReference type="Proteomes" id="UP001187221"/>
    </source>
</evidence>
<dbReference type="EC" id="2.7.13.3" evidence="3"/>
<proteinExistence type="predicted"/>
<dbReference type="InterPro" id="IPR036890">
    <property type="entry name" value="HATPase_C_sf"/>
</dbReference>
<evidence type="ECO:0000256" key="3">
    <source>
        <dbReference type="ARBA" id="ARBA00012438"/>
    </source>
</evidence>
<dbReference type="EMBL" id="BTFW01000001">
    <property type="protein sequence ID" value="GMM61558.1"/>
    <property type="molecule type" value="Genomic_DNA"/>
</dbReference>
<evidence type="ECO:0000313" key="14">
    <source>
        <dbReference type="EMBL" id="GMM61558.1"/>
    </source>
</evidence>
<keyword evidence="9" id="KW-0067">ATP-binding</keyword>
<dbReference type="SMART" id="SM00911">
    <property type="entry name" value="HWE_HK"/>
    <property type="match status" value="1"/>
</dbReference>
<keyword evidence="11 12" id="KW-0472">Membrane</keyword>
<keyword evidence="15" id="KW-1185">Reference proteome</keyword>
<protein>
    <recommendedName>
        <fullName evidence="3">histidine kinase</fullName>
        <ecNumber evidence="3">2.7.13.3</ecNumber>
    </recommendedName>
</protein>
<dbReference type="PROSITE" id="PS50839">
    <property type="entry name" value="CHASE"/>
    <property type="match status" value="1"/>
</dbReference>
<accession>A0ABQ6P8J8</accession>
<keyword evidence="8" id="KW-0418">Kinase</keyword>
<evidence type="ECO:0000256" key="11">
    <source>
        <dbReference type="ARBA" id="ARBA00023136"/>
    </source>
</evidence>
<keyword evidence="6 12" id="KW-0812">Transmembrane</keyword>
<feature type="transmembrane region" description="Helical" evidence="12">
    <location>
        <begin position="324"/>
        <end position="348"/>
    </location>
</feature>
<comment type="catalytic activity">
    <reaction evidence="1">
        <text>ATP + protein L-histidine = ADP + protein N-phospho-L-histidine.</text>
        <dbReference type="EC" id="2.7.13.3"/>
    </reaction>
</comment>
<comment type="caution">
    <text evidence="14">The sequence shown here is derived from an EMBL/GenBank/DDBJ whole genome shotgun (WGS) entry which is preliminary data.</text>
</comment>
<comment type="subcellular location">
    <subcellularLocation>
        <location evidence="2">Membrane</location>
    </subcellularLocation>
</comment>
<dbReference type="PANTHER" id="PTHR41523:SF8">
    <property type="entry name" value="ETHYLENE RESPONSE SENSOR PROTEIN"/>
    <property type="match status" value="1"/>
</dbReference>
<keyword evidence="10 12" id="KW-1133">Transmembrane helix</keyword>
<feature type="transmembrane region" description="Helical" evidence="12">
    <location>
        <begin position="25"/>
        <end position="45"/>
    </location>
</feature>
<dbReference type="InterPro" id="IPR006189">
    <property type="entry name" value="CHASE_dom"/>
</dbReference>
<dbReference type="Gene3D" id="3.30.565.10">
    <property type="entry name" value="Histidine kinase-like ATPase, C-terminal domain"/>
    <property type="match status" value="1"/>
</dbReference>
<dbReference type="Gene3D" id="3.30.450.350">
    <property type="entry name" value="CHASE domain"/>
    <property type="match status" value="1"/>
</dbReference>
<dbReference type="Proteomes" id="UP001187221">
    <property type="component" value="Unassembled WGS sequence"/>
</dbReference>
<evidence type="ECO:0000256" key="8">
    <source>
        <dbReference type="ARBA" id="ARBA00022777"/>
    </source>
</evidence>
<dbReference type="InterPro" id="IPR011102">
    <property type="entry name" value="Sig_transdc_His_kinase_HWE"/>
</dbReference>
<evidence type="ECO:0000256" key="4">
    <source>
        <dbReference type="ARBA" id="ARBA00022553"/>
    </source>
</evidence>
<dbReference type="Pfam" id="PF03924">
    <property type="entry name" value="CHASE"/>
    <property type="match status" value="1"/>
</dbReference>
<evidence type="ECO:0000256" key="10">
    <source>
        <dbReference type="ARBA" id="ARBA00022989"/>
    </source>
</evidence>
<reference evidence="14 15" key="1">
    <citation type="submission" date="2023-06" db="EMBL/GenBank/DDBJ databases">
        <title>Draft genome sequence of Novosphingobium sp. strain IK01.</title>
        <authorList>
            <person name="Hatamoto M."/>
            <person name="Ikarashi T."/>
            <person name="Yamaguchi T."/>
        </authorList>
    </citation>
    <scope>NUCLEOTIDE SEQUENCE [LARGE SCALE GENOMIC DNA]</scope>
    <source>
        <strain evidence="14 15">IK01</strain>
    </source>
</reference>
<keyword evidence="5" id="KW-0808">Transferase</keyword>
<name>A0ABQ6P8J8_9SPHN</name>
<dbReference type="SMART" id="SM01079">
    <property type="entry name" value="CHASE"/>
    <property type="match status" value="1"/>
</dbReference>
<evidence type="ECO:0000256" key="7">
    <source>
        <dbReference type="ARBA" id="ARBA00022741"/>
    </source>
</evidence>
<dbReference type="SUPFAM" id="SSF55874">
    <property type="entry name" value="ATPase domain of HSP90 chaperone/DNA topoisomerase II/histidine kinase"/>
    <property type="match status" value="1"/>
</dbReference>
<dbReference type="Pfam" id="PF07536">
    <property type="entry name" value="HWE_HK"/>
    <property type="match status" value="1"/>
</dbReference>
<feature type="domain" description="CHASE" evidence="13">
    <location>
        <begin position="88"/>
        <end position="317"/>
    </location>
</feature>
<gene>
    <name evidence="14" type="ORF">NUTIK01_23350</name>
</gene>
<sequence>MQGPVGKSFSEKNLAPRWYERFPRALPIGIFVLTMAVTLVSVFAIERAEHQRQIAQIDKAAQEITAGLERRANSNAAFLRSAAALFATRSSVEPALFASFVDQLRIEDSGAGVKGMGWAMRVAPGDIPMVERVMREGGARQFTIYSIASVPGHAGAAPSGGATRGGRGYAVPIMYLAPEDARNRRFIGFDMASDPVRRMAMDRAELLARPVASGLLHLVGDGHRGGPTGFIMVMPVFGSAHEGGKRVLRGFVFMPFEAAGFLRASLPADDSGEPLAVRLYDGQEAPGRLLASAHPEIHSGRVVRRGVELAGRHWGLVVEAAPSLVLSMLSMMTLLFGLLVATLLMALARLVGHQVAEDRLALAWFEQQSSIRDSLTRELNHRVKNTLANVLSIIALTRRRATDLDSFVESLEGRIRALSATHDLLTQSEWGTTPVGLVIRTELAPYAQGTERHVDIDGPDVQLAPNDALSLGLAIHELATNAAKYGALSVPGGRVSVRWELAGNATARICWEERGGPAIDPEVRRKRGFGTDLIEKIVAHELRNPVDLRFEPEGVRCTLVIPVRQRGNFAIRAGRKG</sequence>
<evidence type="ECO:0000256" key="5">
    <source>
        <dbReference type="ARBA" id="ARBA00022679"/>
    </source>
</evidence>
<dbReference type="PANTHER" id="PTHR41523">
    <property type="entry name" value="TWO-COMPONENT SYSTEM SENSOR PROTEIN"/>
    <property type="match status" value="1"/>
</dbReference>
<organism evidence="14 15">
    <name type="scientific">Novosphingobium pituita</name>
    <dbReference type="NCBI Taxonomy" id="3056842"/>
    <lineage>
        <taxon>Bacteria</taxon>
        <taxon>Pseudomonadati</taxon>
        <taxon>Pseudomonadota</taxon>
        <taxon>Alphaproteobacteria</taxon>
        <taxon>Sphingomonadales</taxon>
        <taxon>Sphingomonadaceae</taxon>
        <taxon>Novosphingobium</taxon>
    </lineage>
</organism>
<keyword evidence="7" id="KW-0547">Nucleotide-binding</keyword>
<evidence type="ECO:0000256" key="2">
    <source>
        <dbReference type="ARBA" id="ARBA00004370"/>
    </source>
</evidence>